<feature type="transmembrane region" description="Helical" evidence="2">
    <location>
        <begin position="55"/>
        <end position="74"/>
    </location>
</feature>
<sequence length="240" mass="25752">MHGHGYAPPPSRRPSNAALVTLRVVFAVLTVGSCGLLAFAPMLRLAIVTKKTVDWVLFVVTIVVSVGSLALIGAEPSDDLDTTQEWIGLFGVILTWIGVITYFLYADIKHFHGWTGPATAAYPAPQKQAYGYPPTAPTAYGQALPHQGVTAPLHPQQPLGAPQQPMAGPPLPQQPVPAPQQPLPTPPPLDRPANPQRPAPARIDQVRAELDELSSFLRGTDETSNGHDFPPAGRRPEDNR</sequence>
<reference evidence="3 4" key="1">
    <citation type="submission" date="2016-10" db="EMBL/GenBank/DDBJ databases">
        <authorList>
            <person name="de Groot N.N."/>
        </authorList>
    </citation>
    <scope>NUCLEOTIDE SEQUENCE [LARGE SCALE GENOMIC DNA]</scope>
    <source>
        <strain evidence="3 4">CGMCC 4.5727</strain>
    </source>
</reference>
<name>A0A1G9GUW3_9ACTN</name>
<keyword evidence="2" id="KW-0472">Membrane</keyword>
<keyword evidence="2" id="KW-0812">Transmembrane</keyword>
<dbReference type="RefSeq" id="WP_176953945.1">
    <property type="nucleotide sequence ID" value="NZ_FNFF01000017.1"/>
</dbReference>
<accession>A0A1G9GUW3</accession>
<feature type="compositionally biased region" description="Low complexity" evidence="1">
    <location>
        <begin position="151"/>
        <end position="166"/>
    </location>
</feature>
<gene>
    <name evidence="3" type="ORF">SAMN05421806_11726</name>
</gene>
<organism evidence="3 4">
    <name type="scientific">Streptomyces indicus</name>
    <dbReference type="NCBI Taxonomy" id="417292"/>
    <lineage>
        <taxon>Bacteria</taxon>
        <taxon>Bacillati</taxon>
        <taxon>Actinomycetota</taxon>
        <taxon>Actinomycetes</taxon>
        <taxon>Kitasatosporales</taxon>
        <taxon>Streptomycetaceae</taxon>
        <taxon>Streptomyces</taxon>
    </lineage>
</organism>
<dbReference type="Proteomes" id="UP000199155">
    <property type="component" value="Unassembled WGS sequence"/>
</dbReference>
<dbReference type="STRING" id="417292.SAMN05421806_11726"/>
<evidence type="ECO:0008006" key="5">
    <source>
        <dbReference type="Google" id="ProtNLM"/>
    </source>
</evidence>
<feature type="region of interest" description="Disordered" evidence="1">
    <location>
        <begin position="141"/>
        <end position="240"/>
    </location>
</feature>
<dbReference type="EMBL" id="FNFF01000017">
    <property type="protein sequence ID" value="SDL04384.1"/>
    <property type="molecule type" value="Genomic_DNA"/>
</dbReference>
<dbReference type="AlphaFoldDB" id="A0A1G9GUW3"/>
<evidence type="ECO:0000256" key="1">
    <source>
        <dbReference type="SAM" id="MobiDB-lite"/>
    </source>
</evidence>
<evidence type="ECO:0000313" key="4">
    <source>
        <dbReference type="Proteomes" id="UP000199155"/>
    </source>
</evidence>
<evidence type="ECO:0000313" key="3">
    <source>
        <dbReference type="EMBL" id="SDL04384.1"/>
    </source>
</evidence>
<evidence type="ECO:0000256" key="2">
    <source>
        <dbReference type="SAM" id="Phobius"/>
    </source>
</evidence>
<keyword evidence="2" id="KW-1133">Transmembrane helix</keyword>
<feature type="transmembrane region" description="Helical" evidence="2">
    <location>
        <begin position="20"/>
        <end position="43"/>
    </location>
</feature>
<feature type="compositionally biased region" description="Pro residues" evidence="1">
    <location>
        <begin position="167"/>
        <end position="198"/>
    </location>
</feature>
<keyword evidence="4" id="KW-1185">Reference proteome</keyword>
<proteinExistence type="predicted"/>
<protein>
    <recommendedName>
        <fullName evidence="5">Integral membrane protein</fullName>
    </recommendedName>
</protein>
<feature type="transmembrane region" description="Helical" evidence="2">
    <location>
        <begin position="86"/>
        <end position="105"/>
    </location>
</feature>